<dbReference type="PANTHER" id="PTHR23514">
    <property type="entry name" value="BYPASS OF STOP CODON PROTEIN 6"/>
    <property type="match status" value="1"/>
</dbReference>
<feature type="transmembrane region" description="Helical" evidence="8">
    <location>
        <begin position="283"/>
        <end position="306"/>
    </location>
</feature>
<dbReference type="EMBL" id="ML975149">
    <property type="protein sequence ID" value="KAF1816772.1"/>
    <property type="molecule type" value="Genomic_DNA"/>
</dbReference>
<feature type="transmembrane region" description="Helical" evidence="8">
    <location>
        <begin position="374"/>
        <end position="396"/>
    </location>
</feature>
<evidence type="ECO:0000256" key="5">
    <source>
        <dbReference type="ARBA" id="ARBA00022989"/>
    </source>
</evidence>
<comment type="similarity">
    <text evidence="2">Belongs to the major facilitator superfamily.</text>
</comment>
<dbReference type="OrthoDB" id="413079at2759"/>
<evidence type="ECO:0000313" key="11">
    <source>
        <dbReference type="Proteomes" id="UP000504638"/>
    </source>
</evidence>
<dbReference type="RefSeq" id="XP_033538403.1">
    <property type="nucleotide sequence ID" value="XM_033677250.1"/>
</dbReference>
<feature type="transmembrane region" description="Helical" evidence="8">
    <location>
        <begin position="349"/>
        <end position="368"/>
    </location>
</feature>
<gene>
    <name evidence="10 12" type="ORF">P152DRAFT_426042</name>
</gene>
<dbReference type="GO" id="GO:0016020">
    <property type="term" value="C:membrane"/>
    <property type="evidence" value="ECO:0007669"/>
    <property type="project" value="TreeGrafter"/>
</dbReference>
<feature type="transmembrane region" description="Helical" evidence="8">
    <location>
        <begin position="195"/>
        <end position="214"/>
    </location>
</feature>
<dbReference type="AlphaFoldDB" id="A0A6G1GFJ6"/>
<dbReference type="FunFam" id="1.20.1250.20:FF:000308">
    <property type="entry name" value="MFS efflux transporter"/>
    <property type="match status" value="1"/>
</dbReference>
<reference evidence="12" key="2">
    <citation type="submission" date="2020-04" db="EMBL/GenBank/DDBJ databases">
        <authorList>
            <consortium name="NCBI Genome Project"/>
        </authorList>
    </citation>
    <scope>NUCLEOTIDE SEQUENCE</scope>
    <source>
        <strain evidence="12">CBS 781.70</strain>
    </source>
</reference>
<keyword evidence="3" id="KW-0813">Transport</keyword>
<accession>A0A6G1GFJ6</accession>
<evidence type="ECO:0000256" key="4">
    <source>
        <dbReference type="ARBA" id="ARBA00022692"/>
    </source>
</evidence>
<dbReference type="GeneID" id="54417820"/>
<keyword evidence="6 8" id="KW-0472">Membrane</keyword>
<evidence type="ECO:0000256" key="1">
    <source>
        <dbReference type="ARBA" id="ARBA00004127"/>
    </source>
</evidence>
<reference evidence="10 12" key="1">
    <citation type="submission" date="2020-01" db="EMBL/GenBank/DDBJ databases">
        <authorList>
            <consortium name="DOE Joint Genome Institute"/>
            <person name="Haridas S."/>
            <person name="Albert R."/>
            <person name="Binder M."/>
            <person name="Bloem J."/>
            <person name="Labutti K."/>
            <person name="Salamov A."/>
            <person name="Andreopoulos B."/>
            <person name="Baker S.E."/>
            <person name="Barry K."/>
            <person name="Bills G."/>
            <person name="Bluhm B.H."/>
            <person name="Cannon C."/>
            <person name="Castanera R."/>
            <person name="Culley D.E."/>
            <person name="Daum C."/>
            <person name="Ezra D."/>
            <person name="Gonzalez J.B."/>
            <person name="Henrissat B."/>
            <person name="Kuo A."/>
            <person name="Liang C."/>
            <person name="Lipzen A."/>
            <person name="Lutzoni F."/>
            <person name="Magnuson J."/>
            <person name="Mondo S."/>
            <person name="Nolan M."/>
            <person name="Ohm R."/>
            <person name="Pangilinan J."/>
            <person name="Park H.-J."/>
            <person name="Ramirez L."/>
            <person name="Alfaro M."/>
            <person name="Sun H."/>
            <person name="Tritt A."/>
            <person name="Yoshinaga Y."/>
            <person name="Zwiers L.-H."/>
            <person name="Turgeon B.G."/>
            <person name="Goodwin S.B."/>
            <person name="Spatafora J.W."/>
            <person name="Crous P.W."/>
            <person name="Grigoriev I.V."/>
        </authorList>
    </citation>
    <scope>NUCLEOTIDE SEQUENCE</scope>
    <source>
        <strain evidence="10 12">CBS 781.70</strain>
    </source>
</reference>
<dbReference type="PANTHER" id="PTHR23514:SF3">
    <property type="entry name" value="BYPASS OF STOP CODON PROTEIN 6"/>
    <property type="match status" value="1"/>
</dbReference>
<dbReference type="Pfam" id="PF07690">
    <property type="entry name" value="MFS_1"/>
    <property type="match status" value="1"/>
</dbReference>
<evidence type="ECO:0000256" key="7">
    <source>
        <dbReference type="SAM" id="MobiDB-lite"/>
    </source>
</evidence>
<dbReference type="FunFam" id="1.20.1250.20:FF:000286">
    <property type="entry name" value="MFS efflux transporter"/>
    <property type="match status" value="1"/>
</dbReference>
<name>A0A6G1GFJ6_9PEZI</name>
<feature type="region of interest" description="Disordered" evidence="7">
    <location>
        <begin position="1"/>
        <end position="54"/>
    </location>
</feature>
<feature type="transmembrane region" description="Helical" evidence="8">
    <location>
        <begin position="77"/>
        <end position="99"/>
    </location>
</feature>
<comment type="subcellular location">
    <subcellularLocation>
        <location evidence="1">Endomembrane system</location>
        <topology evidence="1">Multi-pass membrane protein</topology>
    </subcellularLocation>
</comment>
<dbReference type="GO" id="GO:0022857">
    <property type="term" value="F:transmembrane transporter activity"/>
    <property type="evidence" value="ECO:0007669"/>
    <property type="project" value="InterPro"/>
</dbReference>
<evidence type="ECO:0000256" key="2">
    <source>
        <dbReference type="ARBA" id="ARBA00008335"/>
    </source>
</evidence>
<reference evidence="12" key="3">
    <citation type="submission" date="2025-04" db="UniProtKB">
        <authorList>
            <consortium name="RefSeq"/>
        </authorList>
    </citation>
    <scope>IDENTIFICATION</scope>
    <source>
        <strain evidence="12">CBS 781.70</strain>
    </source>
</reference>
<dbReference type="PROSITE" id="PS50850">
    <property type="entry name" value="MFS"/>
    <property type="match status" value="1"/>
</dbReference>
<evidence type="ECO:0000259" key="9">
    <source>
        <dbReference type="PROSITE" id="PS50850"/>
    </source>
</evidence>
<dbReference type="InterPro" id="IPR011701">
    <property type="entry name" value="MFS"/>
</dbReference>
<organism evidence="10">
    <name type="scientific">Eremomyces bilateralis CBS 781.70</name>
    <dbReference type="NCBI Taxonomy" id="1392243"/>
    <lineage>
        <taxon>Eukaryota</taxon>
        <taxon>Fungi</taxon>
        <taxon>Dikarya</taxon>
        <taxon>Ascomycota</taxon>
        <taxon>Pezizomycotina</taxon>
        <taxon>Dothideomycetes</taxon>
        <taxon>Dothideomycetes incertae sedis</taxon>
        <taxon>Eremomycetales</taxon>
        <taxon>Eremomycetaceae</taxon>
        <taxon>Eremomyces</taxon>
    </lineage>
</organism>
<dbReference type="InterPro" id="IPR036259">
    <property type="entry name" value="MFS_trans_sf"/>
</dbReference>
<evidence type="ECO:0000256" key="6">
    <source>
        <dbReference type="ARBA" id="ARBA00023136"/>
    </source>
</evidence>
<keyword evidence="5 8" id="KW-1133">Transmembrane helix</keyword>
<keyword evidence="11" id="KW-1185">Reference proteome</keyword>
<evidence type="ECO:0000313" key="12">
    <source>
        <dbReference type="RefSeq" id="XP_033538403.1"/>
    </source>
</evidence>
<evidence type="ECO:0000256" key="3">
    <source>
        <dbReference type="ARBA" id="ARBA00022448"/>
    </source>
</evidence>
<keyword evidence="4 8" id="KW-0812">Transmembrane</keyword>
<dbReference type="InterPro" id="IPR051788">
    <property type="entry name" value="MFS_Transporter"/>
</dbReference>
<evidence type="ECO:0000256" key="8">
    <source>
        <dbReference type="SAM" id="Phobius"/>
    </source>
</evidence>
<feature type="transmembrane region" description="Helical" evidence="8">
    <location>
        <begin position="408"/>
        <end position="432"/>
    </location>
</feature>
<dbReference type="SUPFAM" id="SSF103473">
    <property type="entry name" value="MFS general substrate transporter"/>
    <property type="match status" value="1"/>
</dbReference>
<feature type="transmembrane region" description="Helical" evidence="8">
    <location>
        <begin position="139"/>
        <end position="155"/>
    </location>
</feature>
<feature type="transmembrane region" description="Helical" evidence="8">
    <location>
        <begin position="438"/>
        <end position="457"/>
    </location>
</feature>
<proteinExistence type="inferred from homology"/>
<dbReference type="InterPro" id="IPR020846">
    <property type="entry name" value="MFS_dom"/>
</dbReference>
<evidence type="ECO:0000313" key="10">
    <source>
        <dbReference type="EMBL" id="KAF1816772.1"/>
    </source>
</evidence>
<feature type="transmembrane region" description="Helical" evidence="8">
    <location>
        <begin position="318"/>
        <end position="337"/>
    </location>
</feature>
<dbReference type="Gene3D" id="1.20.1250.20">
    <property type="entry name" value="MFS general substrate transporter like domains"/>
    <property type="match status" value="2"/>
</dbReference>
<feature type="transmembrane region" description="Helical" evidence="8">
    <location>
        <begin position="105"/>
        <end position="127"/>
    </location>
</feature>
<dbReference type="Proteomes" id="UP000504638">
    <property type="component" value="Unplaced"/>
</dbReference>
<feature type="compositionally biased region" description="Polar residues" evidence="7">
    <location>
        <begin position="1"/>
        <end position="22"/>
    </location>
</feature>
<dbReference type="GO" id="GO:0012505">
    <property type="term" value="C:endomembrane system"/>
    <property type="evidence" value="ECO:0007669"/>
    <property type="project" value="UniProtKB-SubCell"/>
</dbReference>
<feature type="transmembrane region" description="Helical" evidence="8">
    <location>
        <begin position="226"/>
        <end position="248"/>
    </location>
</feature>
<sequence length="465" mass="50662">MATQTSTYTMELSEHPNTNQPRSEQKQHDHISLASRRHSHVSGTKISDSDGLPSPTTATEKKVFWNHPRSNIARTFATFYCFIVLGANDAALGALIPYLEKYYELSYTVVSLIFLSPVVGYTLSALLNNYIHVRFGHRGVSIVGPIAHLVAYMVASLHPPYPVLVVFYMLAGFGNGLLDAAWNAWIGNMNNANELLGFLHGFYGLGATISPLIATSMITKANLPWYNFYYVMIGLAFLELVTCLPTFWKGGTGAAFRAANAKTPGSKDNTIREALFVRPYARVVWLITVFLLVYMGVEVTLGGWIVTFMLRIRHGSDFASGMAAVGFWLGMTVGRVVLGFVTPRIGEKLSICIYLPISMALQLVFWLVPQFHVSAVAVALEGFFLGPMFPAAVIVAMKLLPRHLHVTAIGFAAALGGVGAAVFPFAVGAIAQKKGVQVLQPIALALLVVILAAWLALPRLGKKKE</sequence>
<feature type="domain" description="Major facilitator superfamily (MFS) profile" evidence="9">
    <location>
        <begin position="74"/>
        <end position="461"/>
    </location>
</feature>
<feature type="transmembrane region" description="Helical" evidence="8">
    <location>
        <begin position="161"/>
        <end position="183"/>
    </location>
</feature>
<protein>
    <submittedName>
        <fullName evidence="10 12">MFS transporter</fullName>
    </submittedName>
</protein>